<keyword evidence="1" id="KW-0472">Membrane</keyword>
<organism evidence="2 3">
    <name type="scientific">Neptunitalea lumnitzerae</name>
    <dbReference type="NCBI Taxonomy" id="2965509"/>
    <lineage>
        <taxon>Bacteria</taxon>
        <taxon>Pseudomonadati</taxon>
        <taxon>Bacteroidota</taxon>
        <taxon>Flavobacteriia</taxon>
        <taxon>Flavobacteriales</taxon>
        <taxon>Flavobacteriaceae</taxon>
        <taxon>Neptunitalea</taxon>
    </lineage>
</organism>
<protein>
    <submittedName>
        <fullName evidence="2">Uncharacterized protein</fullName>
    </submittedName>
</protein>
<reference evidence="2" key="1">
    <citation type="submission" date="2022-07" db="EMBL/GenBank/DDBJ databases">
        <title>Taxonomy of Novel Oxalotrophic and Methylotrophic Bacteria.</title>
        <authorList>
            <person name="Sahin N."/>
            <person name="Tani A."/>
        </authorList>
    </citation>
    <scope>NUCLEOTIDE SEQUENCE</scope>
    <source>
        <strain evidence="2">Y10</strain>
    </source>
</reference>
<name>A0ABQ5MJF9_9FLAO</name>
<keyword evidence="3" id="KW-1185">Reference proteome</keyword>
<sequence>MATNRELIKKGITRLSLTLLPIFIGPVVIHSSFKNQDKPLFYPILIIGVALCFFGVYMAFRGLQTIVSGLFNDETPQKIKKKTNE</sequence>
<dbReference type="InterPro" id="IPR046077">
    <property type="entry name" value="DUF6095"/>
</dbReference>
<gene>
    <name evidence="2" type="ORF">Y10_15580</name>
</gene>
<proteinExistence type="predicted"/>
<dbReference type="RefSeq" id="WP_281764834.1">
    <property type="nucleotide sequence ID" value="NZ_BRVO01000002.1"/>
</dbReference>
<feature type="transmembrane region" description="Helical" evidence="1">
    <location>
        <begin position="12"/>
        <end position="33"/>
    </location>
</feature>
<dbReference type="Pfam" id="PF19589">
    <property type="entry name" value="DUF6095"/>
    <property type="match status" value="1"/>
</dbReference>
<dbReference type="EMBL" id="BRVO01000002">
    <property type="protein sequence ID" value="GLB49190.1"/>
    <property type="molecule type" value="Genomic_DNA"/>
</dbReference>
<evidence type="ECO:0000313" key="2">
    <source>
        <dbReference type="EMBL" id="GLB49190.1"/>
    </source>
</evidence>
<keyword evidence="1" id="KW-1133">Transmembrane helix</keyword>
<feature type="transmembrane region" description="Helical" evidence="1">
    <location>
        <begin position="39"/>
        <end position="60"/>
    </location>
</feature>
<evidence type="ECO:0000256" key="1">
    <source>
        <dbReference type="SAM" id="Phobius"/>
    </source>
</evidence>
<keyword evidence="1" id="KW-0812">Transmembrane</keyword>
<dbReference type="Proteomes" id="UP001143543">
    <property type="component" value="Unassembled WGS sequence"/>
</dbReference>
<comment type="caution">
    <text evidence="2">The sequence shown here is derived from an EMBL/GenBank/DDBJ whole genome shotgun (WGS) entry which is preliminary data.</text>
</comment>
<accession>A0ABQ5MJF9</accession>
<evidence type="ECO:0000313" key="3">
    <source>
        <dbReference type="Proteomes" id="UP001143543"/>
    </source>
</evidence>